<evidence type="ECO:0000256" key="1">
    <source>
        <dbReference type="ARBA" id="ARBA00004141"/>
    </source>
</evidence>
<feature type="transmembrane region" description="Helical" evidence="5">
    <location>
        <begin position="20"/>
        <end position="38"/>
    </location>
</feature>
<dbReference type="RefSeq" id="WP_366923567.1">
    <property type="nucleotide sequence ID" value="NZ_CP121694.1"/>
</dbReference>
<feature type="transmembrane region" description="Helical" evidence="5">
    <location>
        <begin position="216"/>
        <end position="238"/>
    </location>
</feature>
<evidence type="ECO:0000313" key="6">
    <source>
        <dbReference type="EMBL" id="WRO20681.1"/>
    </source>
</evidence>
<reference evidence="6 7" key="1">
    <citation type="submission" date="2023-04" db="EMBL/GenBank/DDBJ databases">
        <authorList>
            <person name="Hsu D."/>
        </authorList>
    </citation>
    <scope>NUCLEOTIDE SEQUENCE [LARGE SCALE GENOMIC DNA]</scope>
    <source>
        <strain evidence="6 7">MK1</strain>
    </source>
</reference>
<evidence type="ECO:0000313" key="7">
    <source>
        <dbReference type="Proteomes" id="UP001329915"/>
    </source>
</evidence>
<feature type="transmembrane region" description="Helical" evidence="5">
    <location>
        <begin position="147"/>
        <end position="176"/>
    </location>
</feature>
<dbReference type="EMBL" id="CP121694">
    <property type="protein sequence ID" value="WRO20681.1"/>
    <property type="molecule type" value="Genomic_DNA"/>
</dbReference>
<dbReference type="InterPro" id="IPR007300">
    <property type="entry name" value="CidB/LrgB"/>
</dbReference>
<accession>A0AAU0UI15</accession>
<dbReference type="PANTHER" id="PTHR30249">
    <property type="entry name" value="PUTATIVE SEROTONIN TRANSPORTER"/>
    <property type="match status" value="1"/>
</dbReference>
<organism evidence="6 7">
    <name type="scientific">Metallumcola ferriviriculae</name>
    <dbReference type="NCBI Taxonomy" id="3039180"/>
    <lineage>
        <taxon>Bacteria</taxon>
        <taxon>Bacillati</taxon>
        <taxon>Bacillota</taxon>
        <taxon>Clostridia</taxon>
        <taxon>Neomoorellales</taxon>
        <taxon>Desulfitibacteraceae</taxon>
        <taxon>Metallumcola</taxon>
    </lineage>
</organism>
<keyword evidence="4 5" id="KW-0472">Membrane</keyword>
<dbReference type="GO" id="GO:0016020">
    <property type="term" value="C:membrane"/>
    <property type="evidence" value="ECO:0007669"/>
    <property type="project" value="UniProtKB-SubCell"/>
</dbReference>
<evidence type="ECO:0000256" key="2">
    <source>
        <dbReference type="ARBA" id="ARBA00022692"/>
    </source>
</evidence>
<keyword evidence="7" id="KW-1185">Reference proteome</keyword>
<dbReference type="PANTHER" id="PTHR30249:SF0">
    <property type="entry name" value="PLASTIDAL GLYCOLATE_GLYCERATE TRANSLOCATOR 1, CHLOROPLASTIC"/>
    <property type="match status" value="1"/>
</dbReference>
<dbReference type="KEGG" id="dbc:MFMK1_000470"/>
<dbReference type="Pfam" id="PF04172">
    <property type="entry name" value="LrgB"/>
    <property type="match status" value="1"/>
</dbReference>
<proteinExistence type="predicted"/>
<feature type="transmembrane region" description="Helical" evidence="5">
    <location>
        <begin position="76"/>
        <end position="93"/>
    </location>
</feature>
<keyword evidence="2 5" id="KW-0812">Transmembrane</keyword>
<dbReference type="Proteomes" id="UP001329915">
    <property type="component" value="Chromosome"/>
</dbReference>
<gene>
    <name evidence="6" type="ORF">MFMK1_000470</name>
</gene>
<protein>
    <submittedName>
        <fullName evidence="6">LrgB family protein</fullName>
    </submittedName>
</protein>
<keyword evidence="3 5" id="KW-1133">Transmembrane helix</keyword>
<sequence length="247" mass="25455">MLDLIISTLTGLTETIAAKPAFGVALTLGFFLAAKKLYRRYPSPITHPLLISSAAIIFFLTLLGIDYHTYQQGGQLISFLLGPATVALAIPLYKNSQRISQQLTLIITSVAAGTLTAMLIAVFTVKLLGGTTELILSMVPKSVTTPIAIEISHIVGGVPSLTSVFVVITGLVGAILGPALLSYTGLASPISTGLALGTAAHGIGTGRALQEGEIQGAYSGLAMGLAGLITAFAAPLAVKLFHIIGLF</sequence>
<dbReference type="AlphaFoldDB" id="A0AAU0UI15"/>
<evidence type="ECO:0000256" key="4">
    <source>
        <dbReference type="ARBA" id="ARBA00023136"/>
    </source>
</evidence>
<evidence type="ECO:0000256" key="3">
    <source>
        <dbReference type="ARBA" id="ARBA00022989"/>
    </source>
</evidence>
<name>A0AAU0UI15_9FIRM</name>
<evidence type="ECO:0000256" key="5">
    <source>
        <dbReference type="SAM" id="Phobius"/>
    </source>
</evidence>
<comment type="subcellular location">
    <subcellularLocation>
        <location evidence="1">Membrane</location>
        <topology evidence="1">Multi-pass membrane protein</topology>
    </subcellularLocation>
</comment>
<feature type="transmembrane region" description="Helical" evidence="5">
    <location>
        <begin position="105"/>
        <end position="127"/>
    </location>
</feature>
<feature type="transmembrane region" description="Helical" evidence="5">
    <location>
        <begin position="50"/>
        <end position="70"/>
    </location>
</feature>